<feature type="region of interest" description="Disordered" evidence="1">
    <location>
        <begin position="257"/>
        <end position="293"/>
    </location>
</feature>
<feature type="compositionally biased region" description="Pro residues" evidence="1">
    <location>
        <begin position="222"/>
        <end position="236"/>
    </location>
</feature>
<dbReference type="Ensembl" id="ENSMPUT00000019439.1">
    <property type="protein sequence ID" value="ENSMPUP00000019160.1"/>
    <property type="gene ID" value="ENSMPUG00000019287.1"/>
</dbReference>
<feature type="region of interest" description="Disordered" evidence="1">
    <location>
        <begin position="57"/>
        <end position="83"/>
    </location>
</feature>
<dbReference type="AlphaFoldDB" id="M3Z6E7"/>
<accession>M3Z6E7</accession>
<dbReference type="EMBL" id="AEYP01012647">
    <property type="status" value="NOT_ANNOTATED_CDS"/>
    <property type="molecule type" value="Genomic_DNA"/>
</dbReference>
<feature type="region of interest" description="Disordered" evidence="1">
    <location>
        <begin position="17"/>
        <end position="41"/>
    </location>
</feature>
<dbReference type="HOGENOM" id="CLU_831447_0_0_1"/>
<reference evidence="2" key="1">
    <citation type="submission" date="2024-06" db="UniProtKB">
        <authorList>
            <consortium name="Ensembl"/>
        </authorList>
    </citation>
    <scope>IDENTIFICATION</scope>
</reference>
<sequence>MTLEVLLAGLAGARRVPGRVQHPQARPQLASPNRLRQPLGGDQRPVEHLMNHGFSSAHHLARVETRKESRMRSGCPEGRGLGGAFSHRTPRGWCVRCSPATPPRCPRQAAGKVCPFVPGKAAPPLPAQKGAGKSLGAPQKGELAGRALSPGSYSSRPRDPARKERRKDAQDGGGGHLLNLEPPWLGGERRGSPGEGSLGLAHALARTSGEPPHSQSQQPGRVRPPPESPRPAPARCPLPLLGPRFPGHPALLSPGVPFPRSQGPDRWPNPERHGRLAAAPPGRTHSPSLPPWRSSLTAGEVGWFKPGVHTSLASLHHRTAAGGGYGVPSRRSPA</sequence>
<organism evidence="2">
    <name type="scientific">Mustela putorius furo</name>
    <name type="common">European domestic ferret</name>
    <name type="synonym">Mustela furo</name>
    <dbReference type="NCBI Taxonomy" id="9669"/>
    <lineage>
        <taxon>Eukaryota</taxon>
        <taxon>Metazoa</taxon>
        <taxon>Chordata</taxon>
        <taxon>Craniata</taxon>
        <taxon>Vertebrata</taxon>
        <taxon>Euteleostomi</taxon>
        <taxon>Mammalia</taxon>
        <taxon>Eutheria</taxon>
        <taxon>Laurasiatheria</taxon>
        <taxon>Carnivora</taxon>
        <taxon>Caniformia</taxon>
        <taxon>Musteloidea</taxon>
        <taxon>Mustelidae</taxon>
        <taxon>Mustelinae</taxon>
        <taxon>Mustela</taxon>
    </lineage>
</organism>
<feature type="region of interest" description="Disordered" evidence="1">
    <location>
        <begin position="125"/>
        <end position="237"/>
    </location>
</feature>
<dbReference type="InParanoid" id="M3Z6E7"/>
<feature type="compositionally biased region" description="Basic and acidic residues" evidence="1">
    <location>
        <begin position="61"/>
        <end position="71"/>
    </location>
</feature>
<evidence type="ECO:0000313" key="2">
    <source>
        <dbReference type="Ensembl" id="ENSMPUP00000019160.1"/>
    </source>
</evidence>
<name>M3Z6E7_MUSPF</name>
<proteinExistence type="predicted"/>
<evidence type="ECO:0000256" key="1">
    <source>
        <dbReference type="SAM" id="MobiDB-lite"/>
    </source>
</evidence>
<protein>
    <submittedName>
        <fullName evidence="2">Uncharacterized protein</fullName>
    </submittedName>
</protein>
<feature type="compositionally biased region" description="Basic and acidic residues" evidence="1">
    <location>
        <begin position="156"/>
        <end position="170"/>
    </location>
</feature>